<feature type="compositionally biased region" description="Low complexity" evidence="1">
    <location>
        <begin position="117"/>
        <end position="133"/>
    </location>
</feature>
<dbReference type="AlphaFoldDB" id="A0AAN4ZF26"/>
<feature type="compositionally biased region" description="Basic and acidic residues" evidence="1">
    <location>
        <begin position="148"/>
        <end position="157"/>
    </location>
</feature>
<organism evidence="2 3">
    <name type="scientific">Pristionchus mayeri</name>
    <dbReference type="NCBI Taxonomy" id="1317129"/>
    <lineage>
        <taxon>Eukaryota</taxon>
        <taxon>Metazoa</taxon>
        <taxon>Ecdysozoa</taxon>
        <taxon>Nematoda</taxon>
        <taxon>Chromadorea</taxon>
        <taxon>Rhabditida</taxon>
        <taxon>Rhabditina</taxon>
        <taxon>Diplogasteromorpha</taxon>
        <taxon>Diplogasteroidea</taxon>
        <taxon>Neodiplogasteridae</taxon>
        <taxon>Pristionchus</taxon>
    </lineage>
</organism>
<gene>
    <name evidence="2" type="ORF">PMAYCL1PPCAC_08564</name>
</gene>
<evidence type="ECO:0000256" key="1">
    <source>
        <dbReference type="SAM" id="MobiDB-lite"/>
    </source>
</evidence>
<feature type="compositionally biased region" description="Basic and acidic residues" evidence="1">
    <location>
        <begin position="104"/>
        <end position="116"/>
    </location>
</feature>
<reference evidence="3" key="1">
    <citation type="submission" date="2022-10" db="EMBL/GenBank/DDBJ databases">
        <title>Genome assembly of Pristionchus species.</title>
        <authorList>
            <person name="Yoshida K."/>
            <person name="Sommer R.J."/>
        </authorList>
    </citation>
    <scope>NUCLEOTIDE SEQUENCE [LARGE SCALE GENOMIC DNA]</scope>
    <source>
        <strain evidence="3">RS5460</strain>
    </source>
</reference>
<proteinExistence type="predicted"/>
<evidence type="ECO:0000313" key="2">
    <source>
        <dbReference type="EMBL" id="GMR38369.1"/>
    </source>
</evidence>
<keyword evidence="3" id="KW-1185">Reference proteome</keyword>
<dbReference type="Proteomes" id="UP001328107">
    <property type="component" value="Unassembled WGS sequence"/>
</dbReference>
<sequence>MKKQWLLDYGGQTSVVGVTVEEGEGTRAQSEQQRARTSLGRHSFSQQSVVICLVLMARRWRSKAPPTDRFLGGQLSGWHIFSAMMCSSRFLPQIRKGASLSRRPRPEREAASHSDADSSSASSSAAMTSSSKAAEVEASRPKRARERRRSEEWENIV</sequence>
<protein>
    <submittedName>
        <fullName evidence="2">Uncharacterized protein</fullName>
    </submittedName>
</protein>
<name>A0AAN4ZF26_9BILA</name>
<evidence type="ECO:0000313" key="3">
    <source>
        <dbReference type="Proteomes" id="UP001328107"/>
    </source>
</evidence>
<dbReference type="EMBL" id="BTRK01000002">
    <property type="protein sequence ID" value="GMR38369.1"/>
    <property type="molecule type" value="Genomic_DNA"/>
</dbReference>
<comment type="caution">
    <text evidence="2">The sequence shown here is derived from an EMBL/GenBank/DDBJ whole genome shotgun (WGS) entry which is preliminary data.</text>
</comment>
<feature type="region of interest" description="Disordered" evidence="1">
    <location>
        <begin position="97"/>
        <end position="157"/>
    </location>
</feature>
<accession>A0AAN4ZF26</accession>